<dbReference type="Pfam" id="PF02383">
    <property type="entry name" value="Syja_N"/>
    <property type="match status" value="1"/>
</dbReference>
<name>A0A8J4PU70_9MYCE</name>
<dbReference type="AlphaFoldDB" id="A0A8J4PU70"/>
<feature type="region of interest" description="Disordered" evidence="1">
    <location>
        <begin position="55"/>
        <end position="136"/>
    </location>
</feature>
<dbReference type="GO" id="GO:0043812">
    <property type="term" value="F:phosphatidylinositol-4-phosphate phosphatase activity"/>
    <property type="evidence" value="ECO:0007669"/>
    <property type="project" value="TreeGrafter"/>
</dbReference>
<feature type="region of interest" description="Disordered" evidence="1">
    <location>
        <begin position="1"/>
        <end position="31"/>
    </location>
</feature>
<dbReference type="EMBL" id="AJWJ01000189">
    <property type="protein sequence ID" value="KAF2073687.1"/>
    <property type="molecule type" value="Genomic_DNA"/>
</dbReference>
<feature type="compositionally biased region" description="Low complexity" evidence="1">
    <location>
        <begin position="870"/>
        <end position="881"/>
    </location>
</feature>
<evidence type="ECO:0000256" key="1">
    <source>
        <dbReference type="SAM" id="MobiDB-lite"/>
    </source>
</evidence>
<dbReference type="GO" id="GO:0046856">
    <property type="term" value="P:phosphatidylinositol dephosphorylation"/>
    <property type="evidence" value="ECO:0007669"/>
    <property type="project" value="TreeGrafter"/>
</dbReference>
<feature type="compositionally biased region" description="Gly residues" evidence="1">
    <location>
        <begin position="990"/>
        <end position="1003"/>
    </location>
</feature>
<feature type="domain" description="HSac2" evidence="3">
    <location>
        <begin position="742"/>
        <end position="887"/>
    </location>
</feature>
<dbReference type="InterPro" id="IPR002013">
    <property type="entry name" value="SAC_dom"/>
</dbReference>
<proteinExistence type="predicted"/>
<dbReference type="Pfam" id="PF12456">
    <property type="entry name" value="hSac2"/>
    <property type="match status" value="1"/>
</dbReference>
<feature type="compositionally biased region" description="Polar residues" evidence="1">
    <location>
        <begin position="858"/>
        <end position="869"/>
    </location>
</feature>
<evidence type="ECO:0000259" key="2">
    <source>
        <dbReference type="PROSITE" id="PS50275"/>
    </source>
</evidence>
<evidence type="ECO:0000313" key="4">
    <source>
        <dbReference type="EMBL" id="KAF2073687.1"/>
    </source>
</evidence>
<organism evidence="4 5">
    <name type="scientific">Polysphondylium violaceum</name>
    <dbReference type="NCBI Taxonomy" id="133409"/>
    <lineage>
        <taxon>Eukaryota</taxon>
        <taxon>Amoebozoa</taxon>
        <taxon>Evosea</taxon>
        <taxon>Eumycetozoa</taxon>
        <taxon>Dictyostelia</taxon>
        <taxon>Dictyosteliales</taxon>
        <taxon>Dictyosteliaceae</taxon>
        <taxon>Polysphondylium</taxon>
    </lineage>
</organism>
<dbReference type="GO" id="GO:0005783">
    <property type="term" value="C:endoplasmic reticulum"/>
    <property type="evidence" value="ECO:0007669"/>
    <property type="project" value="TreeGrafter"/>
</dbReference>
<feature type="compositionally biased region" description="Low complexity" evidence="1">
    <location>
        <begin position="67"/>
        <end position="126"/>
    </location>
</feature>
<feature type="compositionally biased region" description="Low complexity" evidence="1">
    <location>
        <begin position="1007"/>
        <end position="1039"/>
    </location>
</feature>
<feature type="region of interest" description="Disordered" evidence="1">
    <location>
        <begin position="851"/>
        <end position="881"/>
    </location>
</feature>
<dbReference type="InterPro" id="IPR022158">
    <property type="entry name" value="Inositol_phosphatase"/>
</dbReference>
<gene>
    <name evidence="4" type="ORF">CYY_005004</name>
</gene>
<feature type="compositionally biased region" description="Low complexity" evidence="1">
    <location>
        <begin position="1050"/>
        <end position="1062"/>
    </location>
</feature>
<comment type="caution">
    <text evidence="4">The sequence shown here is derived from an EMBL/GenBank/DDBJ whole genome shotgun (WGS) entry which is preliminary data.</text>
</comment>
<dbReference type="OrthoDB" id="405996at2759"/>
<dbReference type="Proteomes" id="UP000695562">
    <property type="component" value="Unassembled WGS sequence"/>
</dbReference>
<evidence type="ECO:0008006" key="6">
    <source>
        <dbReference type="Google" id="ProtNLM"/>
    </source>
</evidence>
<protein>
    <recommendedName>
        <fullName evidence="6">SAC domain-containing protein</fullName>
    </recommendedName>
</protein>
<keyword evidence="5" id="KW-1185">Reference proteome</keyword>
<evidence type="ECO:0000259" key="3">
    <source>
        <dbReference type="PROSITE" id="PS51791"/>
    </source>
</evidence>
<feature type="domain" description="SAC" evidence="2">
    <location>
        <begin position="334"/>
        <end position="674"/>
    </location>
</feature>
<feature type="compositionally biased region" description="Polar residues" evidence="1">
    <location>
        <begin position="55"/>
        <end position="66"/>
    </location>
</feature>
<dbReference type="PANTHER" id="PTHR45662">
    <property type="entry name" value="PHOSPHATIDYLINOSITIDE PHOSPHATASE SAC1"/>
    <property type="match status" value="1"/>
</dbReference>
<dbReference type="InterPro" id="IPR034753">
    <property type="entry name" value="hSac2"/>
</dbReference>
<feature type="region of interest" description="Disordered" evidence="1">
    <location>
        <begin position="986"/>
        <end position="1071"/>
    </location>
</feature>
<dbReference type="PROSITE" id="PS50275">
    <property type="entry name" value="SAC"/>
    <property type="match status" value="1"/>
</dbReference>
<dbReference type="PROSITE" id="PS51791">
    <property type="entry name" value="HSAC2"/>
    <property type="match status" value="1"/>
</dbReference>
<accession>A0A8J4PU70</accession>
<sequence length="1071" mass="119563">MSTSGFFNSNKLSQSSNSIRTSPSITIGSGRSSTLKNAILNSYIDDMIDADSNTATTSGISSTNMVPSSPDSASSLSPSSPPCTSTPNIDIPSSSSSSSTSSGLLSKNIDINNNNNNNEQPQQPQEQIDEPYQPPTLISSYKASFDLSASNDPTVNIDEPILNYLSISGEPLANGESGSTTATTTTTSTSPSFESNFGFQTSYHDLHQIMYIYVLKEKIIVKPERSIESSNNNSFECLVLDRINFNISSAVYTSENFSHYSNSNINMIIAYGIVGIINLLSGPYLVIITERALVGQYSGLHNIYRIENCNLLLIPHPIELSEHEKKMESTYKKSLKSLLKSNFYFCFQMDLSHTIQRNSNLTNENNQNSSVEKERYHLYETFDNRFYWNKNLQISFIFKELYPWILPLIRGYVEIVNFKIENSNLQLVLVSRRSKFRAGTRYNTRGSDLLGNVANYVETEQILSCNQGKNTCTQTFSFVQTRGSIPLLWEQTGRKIKPEIKINVDLFVNKTTFKLHFDEQIKHYGPQTIVTLLDSKGSESELGDSYKQSVTSLNNKDVDLVAFDFHHFCQGGRFDRVDILIENLSSTIEKVGYLSRSSILGYITKQEGIVRTNCLDCLDRTNLVQSMIGINVLEKWLHLLEFEWKCKDTNLPGAKQIKLAWANNGDAISFQYAGTGALKGDYTRTGKRNTKGKFKDGVNSLTRYYINTFLDKMRQVSIDLFLGSITVETNTYKFQNEYDWGESRMAAINNCVDHFLRFDHKEGNEGFINAWIVISINKRNQEQERILLLTPTHLVRCKYNFNENKIVHFKQFSVASIKKLQIGSIKVDNGKKTSFGIKIFYKPSSSNSIPITPAGKNRSLTGGNESELLNNSSNNNISPSNSPPTIINNNNNNQNNDTELLGYISNQYIIPIPEGETIEFGKDLVMEISDTIKDCHASIMGYANINQLSYGSSFVFEQDFKRKTNSFVSAAYNGLKLGFYSKSPTVSNRGGTGGSGGRGGTGGAPFSASNSNSLNSGSSGSVSNNHNSNNNISSNPLSNLKIDKRRSKSFSDYNYESSSSNNGWDFDRTMK</sequence>
<evidence type="ECO:0000313" key="5">
    <source>
        <dbReference type="Proteomes" id="UP000695562"/>
    </source>
</evidence>
<dbReference type="PANTHER" id="PTHR45662:SF4">
    <property type="entry name" value="SAC DOMAIN-CONTAINING PROTEIN"/>
    <property type="match status" value="1"/>
</dbReference>
<reference evidence="4" key="1">
    <citation type="submission" date="2020-01" db="EMBL/GenBank/DDBJ databases">
        <title>Development of genomics and gene disruption for Polysphondylium violaceum indicates a role for the polyketide synthase stlB in stalk morphogenesis.</title>
        <authorList>
            <person name="Narita B."/>
            <person name="Kawabe Y."/>
            <person name="Kin K."/>
            <person name="Saito T."/>
            <person name="Gibbs R."/>
            <person name="Kuspa A."/>
            <person name="Muzny D."/>
            <person name="Queller D."/>
            <person name="Richards S."/>
            <person name="Strassman J."/>
            <person name="Sucgang R."/>
            <person name="Worley K."/>
            <person name="Schaap P."/>
        </authorList>
    </citation>
    <scope>NUCLEOTIDE SEQUENCE</scope>
    <source>
        <strain evidence="4">QSvi11</strain>
    </source>
</reference>